<name>A0ABV2T075_9BACT</name>
<dbReference type="InterPro" id="IPR005181">
    <property type="entry name" value="SASA"/>
</dbReference>
<keyword evidence="5" id="KW-1185">Reference proteome</keyword>
<organism evidence="4 5">
    <name type="scientific">Chitinophaga defluvii</name>
    <dbReference type="NCBI Taxonomy" id="3163343"/>
    <lineage>
        <taxon>Bacteria</taxon>
        <taxon>Pseudomonadati</taxon>
        <taxon>Bacteroidota</taxon>
        <taxon>Chitinophagia</taxon>
        <taxon>Chitinophagales</taxon>
        <taxon>Chitinophagaceae</taxon>
        <taxon>Chitinophaga</taxon>
    </lineage>
</organism>
<keyword evidence="1" id="KW-0378">Hydrolase</keyword>
<protein>
    <submittedName>
        <fullName evidence="4">Sialate O-acetylesterase</fullName>
    </submittedName>
</protein>
<dbReference type="EMBL" id="JBEXAC010000001">
    <property type="protein sequence ID" value="MET6996438.1"/>
    <property type="molecule type" value="Genomic_DNA"/>
</dbReference>
<proteinExistence type="predicted"/>
<feature type="domain" description="Sialate O-acetylesterase" evidence="3">
    <location>
        <begin position="108"/>
        <end position="358"/>
    </location>
</feature>
<evidence type="ECO:0000256" key="2">
    <source>
        <dbReference type="SAM" id="SignalP"/>
    </source>
</evidence>
<dbReference type="Pfam" id="PF03629">
    <property type="entry name" value="SASA"/>
    <property type="match status" value="1"/>
</dbReference>
<dbReference type="SUPFAM" id="SSF52266">
    <property type="entry name" value="SGNH hydrolase"/>
    <property type="match status" value="1"/>
</dbReference>
<gene>
    <name evidence="4" type="ORF">ABR189_03635</name>
</gene>
<evidence type="ECO:0000313" key="4">
    <source>
        <dbReference type="EMBL" id="MET6996438.1"/>
    </source>
</evidence>
<evidence type="ECO:0000256" key="1">
    <source>
        <dbReference type="ARBA" id="ARBA00022801"/>
    </source>
</evidence>
<dbReference type="RefSeq" id="WP_354659080.1">
    <property type="nucleotide sequence ID" value="NZ_JBEXAC010000001.1"/>
</dbReference>
<reference evidence="4 5" key="1">
    <citation type="submission" date="2024-06" db="EMBL/GenBank/DDBJ databases">
        <title>Chitinophaga defluvii sp. nov., isolated from municipal sewage.</title>
        <authorList>
            <person name="Zhang L."/>
        </authorList>
    </citation>
    <scope>NUCLEOTIDE SEQUENCE [LARGE SCALE GENOMIC DNA]</scope>
    <source>
        <strain evidence="4 5">H8</strain>
    </source>
</reference>
<evidence type="ECO:0000313" key="5">
    <source>
        <dbReference type="Proteomes" id="UP001549749"/>
    </source>
</evidence>
<dbReference type="Proteomes" id="UP001549749">
    <property type="component" value="Unassembled WGS sequence"/>
</dbReference>
<sequence length="467" mass="51759">MKRIIVVILTAFSTALYAQDMPIKLPSIISDHAVLQQSADVKLWGWGPATKKIKIVASWAPQDTVRALVADECTWSAAIRTPKAGGPYTIQFINGTNVVTIQDILIGEVWLCGGQSNMALSCSADILDGGDALKAPRNNEMRFFVPEFVYDTNLRSDCKGQWVVCQPETMAWFSAVGYFFGNTLQKQLHVPMGMIGAYMGATRIQPWMPKYAIENDAELARVSKNIGASWVPQGTSVLYNGMIHPLAPYTLSGVIWYQGETNACVDQEARVYGKMLRGMINGWRTAFKKEMPFYIVQIAPFDGYYPKDAAAYLREQQETALVLPNTGVITIGDLVDSLKDIHPRLKAGVGKRLANVVLKEQYGVETLQPYSPRFAKMEINKQTAVIYTAAVGKLASNNKEIINFEIAGKDKVFHPAQARIEKNGNISVTSRVVPEPVAVRYCFSNAAMPNIFDVNGLPLMPFRTDKW</sequence>
<feature type="chain" id="PRO_5045532437" evidence="2">
    <location>
        <begin position="19"/>
        <end position="467"/>
    </location>
</feature>
<dbReference type="PANTHER" id="PTHR22901">
    <property type="entry name" value="SIALATE O-ACETYLESTERASE"/>
    <property type="match status" value="1"/>
</dbReference>
<evidence type="ECO:0000259" key="3">
    <source>
        <dbReference type="Pfam" id="PF03629"/>
    </source>
</evidence>
<dbReference type="PANTHER" id="PTHR22901:SF0">
    <property type="entry name" value="SIALATE O-ACETYLESTERASE"/>
    <property type="match status" value="1"/>
</dbReference>
<dbReference type="InterPro" id="IPR039329">
    <property type="entry name" value="SIAE"/>
</dbReference>
<dbReference type="InterPro" id="IPR036514">
    <property type="entry name" value="SGNH_hydro_sf"/>
</dbReference>
<dbReference type="Gene3D" id="3.40.50.1110">
    <property type="entry name" value="SGNH hydrolase"/>
    <property type="match status" value="1"/>
</dbReference>
<comment type="caution">
    <text evidence="4">The sequence shown here is derived from an EMBL/GenBank/DDBJ whole genome shotgun (WGS) entry which is preliminary data.</text>
</comment>
<accession>A0ABV2T075</accession>
<keyword evidence="2" id="KW-0732">Signal</keyword>
<feature type="signal peptide" evidence="2">
    <location>
        <begin position="1"/>
        <end position="18"/>
    </location>
</feature>